<feature type="transmembrane region" description="Helical" evidence="1">
    <location>
        <begin position="35"/>
        <end position="56"/>
    </location>
</feature>
<keyword evidence="1" id="KW-1133">Transmembrane helix</keyword>
<feature type="transmembrane region" description="Helical" evidence="1">
    <location>
        <begin position="12"/>
        <end position="29"/>
    </location>
</feature>
<dbReference type="Proteomes" id="UP000581087">
    <property type="component" value="Unassembled WGS sequence"/>
</dbReference>
<organism evidence="3 4">
    <name type="scientific">Agromyces atrinae</name>
    <dbReference type="NCBI Taxonomy" id="592376"/>
    <lineage>
        <taxon>Bacteria</taxon>
        <taxon>Bacillati</taxon>
        <taxon>Actinomycetota</taxon>
        <taxon>Actinomycetes</taxon>
        <taxon>Micrococcales</taxon>
        <taxon>Microbacteriaceae</taxon>
        <taxon>Agromyces</taxon>
    </lineage>
</organism>
<proteinExistence type="predicted"/>
<evidence type="ECO:0000313" key="3">
    <source>
        <dbReference type="EMBL" id="RXZ86169.1"/>
    </source>
</evidence>
<protein>
    <submittedName>
        <fullName evidence="3">Uncharacterized protein</fullName>
    </submittedName>
</protein>
<dbReference type="OrthoDB" id="4981041at2"/>
<keyword evidence="1" id="KW-0472">Membrane</keyword>
<keyword evidence="4" id="KW-1185">Reference proteome</keyword>
<gene>
    <name evidence="2" type="ORF">BJ972_000337</name>
    <name evidence="3" type="ORF">ESP50_10355</name>
</gene>
<dbReference type="RefSeq" id="WP_129174848.1">
    <property type="nucleotide sequence ID" value="NZ_JACCBI010000001.1"/>
</dbReference>
<evidence type="ECO:0000256" key="1">
    <source>
        <dbReference type="SAM" id="Phobius"/>
    </source>
</evidence>
<evidence type="ECO:0000313" key="5">
    <source>
        <dbReference type="Proteomes" id="UP000581087"/>
    </source>
</evidence>
<evidence type="ECO:0000313" key="2">
    <source>
        <dbReference type="EMBL" id="NYD65818.1"/>
    </source>
</evidence>
<reference evidence="3 4" key="1">
    <citation type="submission" date="2019-01" db="EMBL/GenBank/DDBJ databases">
        <title>Agromyces.</title>
        <authorList>
            <person name="Li J."/>
        </authorList>
    </citation>
    <scope>NUCLEOTIDE SEQUENCE [LARGE SCALE GENOMIC DNA]</scope>
    <source>
        <strain evidence="3 4">DSM 23870</strain>
    </source>
</reference>
<dbReference type="EMBL" id="JACCBI010000001">
    <property type="protein sequence ID" value="NYD65818.1"/>
    <property type="molecule type" value="Genomic_DNA"/>
</dbReference>
<sequence>MPRSKPLLAWEPLPYIVLFVAALALSTARPDSLPVVFWSVAPVAALALVYFILSLARERRLRESNPNGNGELSSLAGLEIRQIEGQAGAPVTTVAESGRHQPEIDLIRIHEGDRAVLVPRATRWLGRRYRVGVELVAGDRVRRAGFLPEAAEKRFASPLDELRARGVYVSVPARITGTTRPFGVDLELAGLAQLDEGELSSR</sequence>
<accession>A0A4Q2M2Y5</accession>
<reference evidence="2 5" key="2">
    <citation type="submission" date="2020-07" db="EMBL/GenBank/DDBJ databases">
        <title>Sequencing the genomes of 1000 actinobacteria strains.</title>
        <authorList>
            <person name="Klenk H.-P."/>
        </authorList>
    </citation>
    <scope>NUCLEOTIDE SEQUENCE [LARGE SCALE GENOMIC DNA]</scope>
    <source>
        <strain evidence="2 5">DSM 23870</strain>
    </source>
</reference>
<comment type="caution">
    <text evidence="3">The sequence shown here is derived from an EMBL/GenBank/DDBJ whole genome shotgun (WGS) entry which is preliminary data.</text>
</comment>
<dbReference type="EMBL" id="SDPM01000005">
    <property type="protein sequence ID" value="RXZ86169.1"/>
    <property type="molecule type" value="Genomic_DNA"/>
</dbReference>
<dbReference type="AlphaFoldDB" id="A0A4Q2M2Y5"/>
<dbReference type="Proteomes" id="UP000292686">
    <property type="component" value="Unassembled WGS sequence"/>
</dbReference>
<name>A0A4Q2M2Y5_9MICO</name>
<keyword evidence="1" id="KW-0812">Transmembrane</keyword>
<evidence type="ECO:0000313" key="4">
    <source>
        <dbReference type="Proteomes" id="UP000292686"/>
    </source>
</evidence>